<dbReference type="Proteomes" id="UP001432216">
    <property type="component" value="Chromosome 9"/>
</dbReference>
<dbReference type="GeneID" id="89991989"/>
<feature type="region of interest" description="Disordered" evidence="1">
    <location>
        <begin position="302"/>
        <end position="360"/>
    </location>
</feature>
<name>A0ABZ2AZN9_9TREE</name>
<sequence length="422" mass="46832">MVHQESPSNSILLLHPPTLDPTHFVSRLISKDFSVISDTESIPWTIDNKYYSAEVFFQLVPVSQNQDGYDVLNKYHDVGVVMYLFEGSIPKVLPPRLVKFMSEPRDVAMAVRALSNGLPEEIQDDMEGEEVINGTELFDEIGMEFVDEVIPLTDEDDERPMEPLEIIRQTLQTHLWPGMSRKPLHTSSQMPASTSSSNESSRAPSPEHAQFDVTFNPSVQDKKEDSVLGEGSSGEEGMAQFPNLQELVAQITGLESLSLADRGTYVSLDDMELSQDDDDYQNLEEWLEGDDESKGTEIEETNGLARNEVEDQLDQNSDQSDPGFESDPNKHESHPTGFQDDFTDFHTAPPPSSSTGSATLALDPTPLLLHLQSVRAELADVGDEDERRLRAGREVAHMLKTLGLEVGDDDDLGLDDIGLDSI</sequence>
<organism evidence="2 3">
    <name type="scientific">Cryptococcus decagattii</name>
    <dbReference type="NCBI Taxonomy" id="1859122"/>
    <lineage>
        <taxon>Eukaryota</taxon>
        <taxon>Fungi</taxon>
        <taxon>Dikarya</taxon>
        <taxon>Basidiomycota</taxon>
        <taxon>Agaricomycotina</taxon>
        <taxon>Tremellomycetes</taxon>
        <taxon>Tremellales</taxon>
        <taxon>Cryptococcaceae</taxon>
        <taxon>Cryptococcus</taxon>
        <taxon>Cryptococcus gattii species complex</taxon>
    </lineage>
</organism>
<keyword evidence="3" id="KW-1185">Reference proteome</keyword>
<protein>
    <submittedName>
        <fullName evidence="2">Uncharacterized protein</fullName>
    </submittedName>
</protein>
<gene>
    <name evidence="2" type="ORF">IAS62_005219</name>
</gene>
<proteinExistence type="predicted"/>
<dbReference type="EMBL" id="CP143814">
    <property type="protein sequence ID" value="WVO23862.1"/>
    <property type="molecule type" value="Genomic_DNA"/>
</dbReference>
<feature type="region of interest" description="Disordered" evidence="1">
    <location>
        <begin position="178"/>
        <end position="237"/>
    </location>
</feature>
<accession>A0ABZ2AZN9</accession>
<evidence type="ECO:0000256" key="1">
    <source>
        <dbReference type="SAM" id="MobiDB-lite"/>
    </source>
</evidence>
<evidence type="ECO:0000313" key="2">
    <source>
        <dbReference type="EMBL" id="WVO23862.1"/>
    </source>
</evidence>
<feature type="compositionally biased region" description="Low complexity" evidence="1">
    <location>
        <begin position="187"/>
        <end position="207"/>
    </location>
</feature>
<reference evidence="2 3" key="1">
    <citation type="submission" date="2024-01" db="EMBL/GenBank/DDBJ databases">
        <title>Comparative genomics of Cryptococcus and Kwoniella reveals pathogenesis evolution and contrasting modes of karyotype evolution via chromosome fusion or intercentromeric recombination.</title>
        <authorList>
            <person name="Coelho M.A."/>
            <person name="David-Palma M."/>
            <person name="Shea T."/>
            <person name="Bowers K."/>
            <person name="McGinley-Smith S."/>
            <person name="Mohammad A.W."/>
            <person name="Gnirke A."/>
            <person name="Yurkov A.M."/>
            <person name="Nowrousian M."/>
            <person name="Sun S."/>
            <person name="Cuomo C.A."/>
            <person name="Heitman J."/>
        </authorList>
    </citation>
    <scope>NUCLEOTIDE SEQUENCE [LARGE SCALE GENOMIC DNA]</scope>
    <source>
        <strain evidence="2 3">7685027</strain>
    </source>
</reference>
<evidence type="ECO:0000313" key="3">
    <source>
        <dbReference type="Proteomes" id="UP001432216"/>
    </source>
</evidence>
<dbReference type="RefSeq" id="XP_064723101.1">
    <property type="nucleotide sequence ID" value="XM_064867029.1"/>
</dbReference>